<dbReference type="AlphaFoldDB" id="A0A0R2ALU8"/>
<dbReference type="NCBIfam" id="TIGR00532">
    <property type="entry name" value="HMG_CoA_R_NAD"/>
    <property type="match status" value="1"/>
</dbReference>
<dbReference type="PROSITE" id="PS01192">
    <property type="entry name" value="HMG_COA_REDUCTASE_3"/>
    <property type="match status" value="1"/>
</dbReference>
<dbReference type="InterPro" id="IPR023076">
    <property type="entry name" value="HMG_CoA_Rdtase_CS"/>
</dbReference>
<dbReference type="SUPFAM" id="SSF56542">
    <property type="entry name" value="Substrate-binding domain of HMG-CoA reductase"/>
    <property type="match status" value="1"/>
</dbReference>
<sequence>MSGFKKYYQKPWADRLQVLQTEQLLTADQLASLKAVAVNPKLGETMIENFITSYSLPEGLALNYMIDGKDYVVPMVTEEPSVIAASSNGAKLVKQAGGFKTNLTERLMIGQVVLENVVAPTELATKLKKAEEQLLQVANAAHPSIVKRGGGARFIRVRILAADLISLDLAVDVKQAMGANMLNTMLEAVADYVRTNYQQEILMSILSNYATSCLVTAHCQIPLALLATKQLAGKEVGQKIAQASRLAQLDVYRATTHNKGIMNGIDAVLIASGNDWRAVEAGVHAYAARDGQYRGLSEWQVVGDNLEGKLTLPLPVGFVGGSIGIVPLVKLNHQLLQLESAEELEKICVSVGLAQNLAALRALVTEGIQKGHMHLQLKSLAVSVGAKQAELAPLISALESAGVRDSNSAKRLLAELRRKED</sequence>
<dbReference type="OrthoDB" id="9764892at2"/>
<dbReference type="PATRIC" id="fig|1423718.3.peg.88"/>
<accession>A0A0R2ALU8</accession>
<dbReference type="GO" id="GO:0140643">
    <property type="term" value="F:hydroxymethylglutaryl-CoA reductase (NADH) activity"/>
    <property type="evidence" value="ECO:0007669"/>
    <property type="project" value="UniProtKB-EC"/>
</dbReference>
<dbReference type="InterPro" id="IPR002202">
    <property type="entry name" value="HMG_CoA_Rdtase"/>
</dbReference>
<dbReference type="Pfam" id="PF00368">
    <property type="entry name" value="HMG-CoA_red"/>
    <property type="match status" value="1"/>
</dbReference>
<dbReference type="RefSeq" id="WP_056976839.1">
    <property type="nucleotide sequence ID" value="NZ_AYYP01000044.1"/>
</dbReference>
<keyword evidence="2 3" id="KW-0560">Oxidoreductase</keyword>
<dbReference type="EMBL" id="AYYP01000044">
    <property type="protein sequence ID" value="KRM64076.1"/>
    <property type="molecule type" value="Genomic_DNA"/>
</dbReference>
<evidence type="ECO:0000256" key="1">
    <source>
        <dbReference type="ARBA" id="ARBA00007661"/>
    </source>
</evidence>
<dbReference type="InterPro" id="IPR004553">
    <property type="entry name" value="HMG_CoA_Rdtase_bac-typ"/>
</dbReference>
<keyword evidence="5" id="KW-1185">Reference proteome</keyword>
<comment type="caution">
    <text evidence="4">The sequence shown here is derived from an EMBL/GenBank/DDBJ whole genome shotgun (WGS) entry which is preliminary data.</text>
</comment>
<dbReference type="UniPathway" id="UPA00257">
    <property type="reaction ID" value="UER00367"/>
</dbReference>
<dbReference type="EC" id="1.1.1.88" evidence="3"/>
<evidence type="ECO:0000313" key="5">
    <source>
        <dbReference type="Proteomes" id="UP000051008"/>
    </source>
</evidence>
<gene>
    <name evidence="4" type="ORF">FC14_GL000086</name>
</gene>
<dbReference type="GO" id="GO:0004420">
    <property type="term" value="F:hydroxymethylglutaryl-CoA reductase (NADPH) activity"/>
    <property type="evidence" value="ECO:0007669"/>
    <property type="project" value="InterPro"/>
</dbReference>
<evidence type="ECO:0000256" key="3">
    <source>
        <dbReference type="RuleBase" id="RU361219"/>
    </source>
</evidence>
<reference evidence="4 5" key="1">
    <citation type="journal article" date="2015" name="Genome Announc.">
        <title>Expanding the biotechnology potential of lactobacilli through comparative genomics of 213 strains and associated genera.</title>
        <authorList>
            <person name="Sun Z."/>
            <person name="Harris H.M."/>
            <person name="McCann A."/>
            <person name="Guo C."/>
            <person name="Argimon S."/>
            <person name="Zhang W."/>
            <person name="Yang X."/>
            <person name="Jeffery I.B."/>
            <person name="Cooney J.C."/>
            <person name="Kagawa T.F."/>
            <person name="Liu W."/>
            <person name="Song Y."/>
            <person name="Salvetti E."/>
            <person name="Wrobel A."/>
            <person name="Rasinkangas P."/>
            <person name="Parkhill J."/>
            <person name="Rea M.C."/>
            <person name="O'Sullivan O."/>
            <person name="Ritari J."/>
            <person name="Douillard F.P."/>
            <person name="Paul Ross R."/>
            <person name="Yang R."/>
            <person name="Briner A.E."/>
            <person name="Felis G.E."/>
            <person name="de Vos W.M."/>
            <person name="Barrangou R."/>
            <person name="Klaenhammer T.R."/>
            <person name="Caufield P.W."/>
            <person name="Cui Y."/>
            <person name="Zhang H."/>
            <person name="O'Toole P.W."/>
        </authorList>
    </citation>
    <scope>NUCLEOTIDE SEQUENCE [LARGE SCALE GENOMIC DNA]</scope>
    <source>
        <strain evidence="4 5">DSM 20509</strain>
    </source>
</reference>
<dbReference type="Gene3D" id="3.90.770.10">
    <property type="entry name" value="3-hydroxy-3-methylglutaryl-coenzyme A Reductase, Chain A, domain 2"/>
    <property type="match status" value="2"/>
</dbReference>
<organism evidence="4 5">
    <name type="scientific">Ligilactobacillus agilis DSM 20509</name>
    <dbReference type="NCBI Taxonomy" id="1423718"/>
    <lineage>
        <taxon>Bacteria</taxon>
        <taxon>Bacillati</taxon>
        <taxon>Bacillota</taxon>
        <taxon>Bacilli</taxon>
        <taxon>Lactobacillales</taxon>
        <taxon>Lactobacillaceae</taxon>
        <taxon>Ligilactobacillus</taxon>
    </lineage>
</organism>
<dbReference type="PROSITE" id="PS50065">
    <property type="entry name" value="HMG_COA_REDUCTASE_4"/>
    <property type="match status" value="1"/>
</dbReference>
<keyword evidence="3" id="KW-0520">NAD</keyword>
<protein>
    <recommendedName>
        <fullName evidence="3">3-hydroxy-3-methylglutaryl coenzyme A reductase</fullName>
        <shortName evidence="3">HMG-CoA reductase</shortName>
        <ecNumber evidence="3">1.1.1.88</ecNumber>
    </recommendedName>
</protein>
<evidence type="ECO:0000313" key="4">
    <source>
        <dbReference type="EMBL" id="KRM64076.1"/>
    </source>
</evidence>
<proteinExistence type="inferred from homology"/>
<dbReference type="InterPro" id="IPR023074">
    <property type="entry name" value="HMG_CoA_Rdtase_cat_sf"/>
</dbReference>
<dbReference type="SUPFAM" id="SSF55035">
    <property type="entry name" value="NAD-binding domain of HMG-CoA reductase"/>
    <property type="match status" value="1"/>
</dbReference>
<dbReference type="InterPro" id="IPR009029">
    <property type="entry name" value="HMG_CoA_Rdtase_sub-bd_dom_sf"/>
</dbReference>
<dbReference type="PANTHER" id="PTHR10572">
    <property type="entry name" value="3-HYDROXY-3-METHYLGLUTARYL-COENZYME A REDUCTASE"/>
    <property type="match status" value="1"/>
</dbReference>
<dbReference type="Gene3D" id="1.10.8.660">
    <property type="match status" value="1"/>
</dbReference>
<comment type="similarity">
    <text evidence="1 3">Belongs to the HMG-CoA reductase family.</text>
</comment>
<dbReference type="InterPro" id="IPR009023">
    <property type="entry name" value="HMG_CoA_Rdtase_NAD(P)-bd_sf"/>
</dbReference>
<dbReference type="Proteomes" id="UP000051008">
    <property type="component" value="Unassembled WGS sequence"/>
</dbReference>
<comment type="pathway">
    <text evidence="3">Metabolic intermediate metabolism; (R)-mevalonate degradation; (S)-3-hydroxy-3-methylglutaryl-CoA from (R)-mevalonate: step 1/1.</text>
</comment>
<dbReference type="PANTHER" id="PTHR10572:SF24">
    <property type="entry name" value="3-HYDROXY-3-METHYLGLUTARYL-COENZYME A REDUCTASE"/>
    <property type="match status" value="1"/>
</dbReference>
<dbReference type="CDD" id="cd00644">
    <property type="entry name" value="HMG-CoA_reductase_classII"/>
    <property type="match status" value="1"/>
</dbReference>
<evidence type="ECO:0000256" key="2">
    <source>
        <dbReference type="ARBA" id="ARBA00023002"/>
    </source>
</evidence>
<dbReference type="GO" id="GO:0015936">
    <property type="term" value="P:coenzyme A metabolic process"/>
    <property type="evidence" value="ECO:0007669"/>
    <property type="project" value="InterPro"/>
</dbReference>
<comment type="catalytic activity">
    <reaction evidence="3">
        <text>(R)-mevalonate + 2 NAD(+) + CoA = (3S)-3-hydroxy-3-methylglutaryl-CoA + 2 NADH + 2 H(+)</text>
        <dbReference type="Rhea" id="RHEA:14833"/>
        <dbReference type="ChEBI" id="CHEBI:15378"/>
        <dbReference type="ChEBI" id="CHEBI:36464"/>
        <dbReference type="ChEBI" id="CHEBI:43074"/>
        <dbReference type="ChEBI" id="CHEBI:57287"/>
        <dbReference type="ChEBI" id="CHEBI:57540"/>
        <dbReference type="ChEBI" id="CHEBI:57945"/>
        <dbReference type="EC" id="1.1.1.88"/>
    </reaction>
</comment>
<name>A0A0R2ALU8_9LACO</name>